<dbReference type="PANTHER" id="PTHR43649">
    <property type="entry name" value="ARABINOSE-BINDING PROTEIN-RELATED"/>
    <property type="match status" value="1"/>
</dbReference>
<dbReference type="InterPro" id="IPR050490">
    <property type="entry name" value="Bact_solute-bd_prot1"/>
</dbReference>
<dbReference type="Pfam" id="PF01547">
    <property type="entry name" value="SBP_bac_1"/>
    <property type="match status" value="1"/>
</dbReference>
<protein>
    <submittedName>
        <fullName evidence="2">Extracellular solute-binding protein</fullName>
    </submittedName>
</protein>
<sequence>MGDESYSRRKYIAAVSALAATGAAGCLGGLGGGNGNGSDGSNGSNGSNESGGSNSNSVSVWTDAWDSDAGELQQLIRDNTDVDVEFTDMRYDNIKQKFLTGGDTGTPDVAEATPNHRGDYISAELIEPMTDRVEELDYTDGYIGLDAMRYQDDIWALPYIGNGRGMVYRQDIFEEYGGLPDNWSEFLEVCSSITADQDGMHGFTITSEKGNTRMLQEFISFLYQRVDRIFETDGNGGWSLAVSEDDLGQVFKQYYWDPFFKHDSPATNPDARGIGSLEHDIAYVNGNYASVSTGPWVPGVAQNSENSNSEAMQNYRNSAATHNPRIEGGEIGTYREVKPIFMNTHSDNKEASWQVIKTGTSPEGIRAYLNDYPGNLPAHEDVEWQVPEDTDNPDWAGFQEVFESGTTYGFWSVSQISSTFFDLSQAVIYDETDPMDAASELHQAWSEKAGEI</sequence>
<dbReference type="AlphaFoldDB" id="A0ABD5QBB1"/>
<accession>A0ABD5QBB1</accession>
<evidence type="ECO:0000256" key="1">
    <source>
        <dbReference type="SAM" id="MobiDB-lite"/>
    </source>
</evidence>
<keyword evidence="3" id="KW-1185">Reference proteome</keyword>
<dbReference type="RefSeq" id="WP_224830295.1">
    <property type="nucleotide sequence ID" value="NZ_JAIVEF010000047.1"/>
</dbReference>
<dbReference type="Proteomes" id="UP001595925">
    <property type="component" value="Unassembled WGS sequence"/>
</dbReference>
<name>A0ABD5QBB1_9EURY</name>
<dbReference type="Gene3D" id="3.40.190.10">
    <property type="entry name" value="Periplasmic binding protein-like II"/>
    <property type="match status" value="1"/>
</dbReference>
<dbReference type="SUPFAM" id="SSF53850">
    <property type="entry name" value="Periplasmic binding protein-like II"/>
    <property type="match status" value="1"/>
</dbReference>
<comment type="caution">
    <text evidence="2">The sequence shown here is derived from an EMBL/GenBank/DDBJ whole genome shotgun (WGS) entry which is preliminary data.</text>
</comment>
<reference evidence="2 3" key="1">
    <citation type="journal article" date="2019" name="Int. J. Syst. Evol. Microbiol.">
        <title>The Global Catalogue of Microorganisms (GCM) 10K type strain sequencing project: providing services to taxonomists for standard genome sequencing and annotation.</title>
        <authorList>
            <consortium name="The Broad Institute Genomics Platform"/>
            <consortium name="The Broad Institute Genome Sequencing Center for Infectious Disease"/>
            <person name="Wu L."/>
            <person name="Ma J."/>
        </authorList>
    </citation>
    <scope>NUCLEOTIDE SEQUENCE [LARGE SCALE GENOMIC DNA]</scope>
    <source>
        <strain evidence="2 3">CGMCC 1.15824</strain>
    </source>
</reference>
<evidence type="ECO:0000313" key="2">
    <source>
        <dbReference type="EMBL" id="MFC4987061.1"/>
    </source>
</evidence>
<feature type="compositionally biased region" description="Low complexity" evidence="1">
    <location>
        <begin position="41"/>
        <end position="59"/>
    </location>
</feature>
<evidence type="ECO:0000313" key="3">
    <source>
        <dbReference type="Proteomes" id="UP001595925"/>
    </source>
</evidence>
<feature type="region of interest" description="Disordered" evidence="1">
    <location>
        <begin position="35"/>
        <end position="59"/>
    </location>
</feature>
<dbReference type="EMBL" id="JBHSJG010000015">
    <property type="protein sequence ID" value="MFC4987061.1"/>
    <property type="molecule type" value="Genomic_DNA"/>
</dbReference>
<organism evidence="2 3">
    <name type="scientific">Saliphagus infecundisoli</name>
    <dbReference type="NCBI Taxonomy" id="1849069"/>
    <lineage>
        <taxon>Archaea</taxon>
        <taxon>Methanobacteriati</taxon>
        <taxon>Methanobacteriota</taxon>
        <taxon>Stenosarchaea group</taxon>
        <taxon>Halobacteria</taxon>
        <taxon>Halobacteriales</taxon>
        <taxon>Natrialbaceae</taxon>
        <taxon>Saliphagus</taxon>
    </lineage>
</organism>
<dbReference type="InterPro" id="IPR006059">
    <property type="entry name" value="SBP"/>
</dbReference>
<gene>
    <name evidence="2" type="ORF">ACFPFO_04630</name>
</gene>
<proteinExistence type="predicted"/>